<evidence type="ECO:0000313" key="1">
    <source>
        <dbReference type="EMBL" id="KEK23741.1"/>
    </source>
</evidence>
<organism evidence="1 2">
    <name type="scientific">Bacillus gaemokensis</name>
    <dbReference type="NCBI Taxonomy" id="574375"/>
    <lineage>
        <taxon>Bacteria</taxon>
        <taxon>Bacillati</taxon>
        <taxon>Bacillota</taxon>
        <taxon>Bacilli</taxon>
        <taxon>Bacillales</taxon>
        <taxon>Bacillaceae</taxon>
        <taxon>Bacillus</taxon>
        <taxon>Bacillus cereus group</taxon>
    </lineage>
</organism>
<dbReference type="EMBL" id="JOTM01000013">
    <property type="protein sequence ID" value="KEK23741.1"/>
    <property type="molecule type" value="Genomic_DNA"/>
</dbReference>
<sequence length="84" mass="9485">MKIPTGGDEQCFFVLSPRAVKAGFGVIPKPTVQSGWEKMEVQAFKKDKYLNVCLMCLKFSLCVIRKGFFSCHKQIGIAEPFHFP</sequence>
<protein>
    <submittedName>
        <fullName evidence="1">Uncharacterized protein</fullName>
    </submittedName>
</protein>
<name>A0A073KB35_9BACI</name>
<dbReference type="AlphaFoldDB" id="A0A073KB35"/>
<proteinExistence type="predicted"/>
<gene>
    <name evidence="1" type="ORF">BAGA_07215</name>
</gene>
<evidence type="ECO:0000313" key="2">
    <source>
        <dbReference type="Proteomes" id="UP000027778"/>
    </source>
</evidence>
<reference evidence="1 2" key="1">
    <citation type="submission" date="2014-06" db="EMBL/GenBank/DDBJ databases">
        <title>Draft genome sequence of Bacillus gaemokensis JCM 15801 (MCCC 1A00707).</title>
        <authorList>
            <person name="Lai Q."/>
            <person name="Liu Y."/>
            <person name="Shao Z."/>
        </authorList>
    </citation>
    <scope>NUCLEOTIDE SEQUENCE [LARGE SCALE GENOMIC DNA]</scope>
    <source>
        <strain evidence="1 2">JCM 15801</strain>
    </source>
</reference>
<comment type="caution">
    <text evidence="1">The sequence shown here is derived from an EMBL/GenBank/DDBJ whole genome shotgun (WGS) entry which is preliminary data.</text>
</comment>
<dbReference type="Proteomes" id="UP000027778">
    <property type="component" value="Unassembled WGS sequence"/>
</dbReference>
<dbReference type="eggNOG" id="ENOG5030ESJ">
    <property type="taxonomic scope" value="Bacteria"/>
</dbReference>
<keyword evidence="2" id="KW-1185">Reference proteome</keyword>
<accession>A0A073KB35</accession>